<organism evidence="5 6">
    <name type="scientific">Magnetospirillum aberrantis SpK</name>
    <dbReference type="NCBI Taxonomy" id="908842"/>
    <lineage>
        <taxon>Bacteria</taxon>
        <taxon>Pseudomonadati</taxon>
        <taxon>Pseudomonadota</taxon>
        <taxon>Alphaproteobacteria</taxon>
        <taxon>Rhodospirillales</taxon>
        <taxon>Rhodospirillaceae</taxon>
        <taxon>Magnetospirillum</taxon>
    </lineage>
</organism>
<dbReference type="SMART" id="SM00642">
    <property type="entry name" value="Aamy"/>
    <property type="match status" value="1"/>
</dbReference>
<dbReference type="Gene3D" id="2.60.40.1180">
    <property type="entry name" value="Golgi alpha-mannosidase II"/>
    <property type="match status" value="1"/>
</dbReference>
<dbReference type="Pfam" id="PF00128">
    <property type="entry name" value="Alpha-amylase"/>
    <property type="match status" value="1"/>
</dbReference>
<comment type="similarity">
    <text evidence="1">Belongs to the glycosyl hydrolase 13 family.</text>
</comment>
<gene>
    <name evidence="5" type="primary">glgX</name>
    <name evidence="5" type="ORF">G4223_08975</name>
</gene>
<dbReference type="NCBIfam" id="TIGR02100">
    <property type="entry name" value="glgX_debranch"/>
    <property type="match status" value="1"/>
</dbReference>
<dbReference type="InterPro" id="IPR014756">
    <property type="entry name" value="Ig_E-set"/>
</dbReference>
<protein>
    <submittedName>
        <fullName evidence="5">Glycogen debranching protein GlgX</fullName>
    </submittedName>
</protein>
<dbReference type="InterPro" id="IPR013783">
    <property type="entry name" value="Ig-like_fold"/>
</dbReference>
<dbReference type="InterPro" id="IPR044505">
    <property type="entry name" value="GlgX_Isoamylase_N_E_set"/>
</dbReference>
<evidence type="ECO:0000256" key="1">
    <source>
        <dbReference type="ARBA" id="ARBA00008061"/>
    </source>
</evidence>
<dbReference type="Proteomes" id="UP000480684">
    <property type="component" value="Unassembled WGS sequence"/>
</dbReference>
<keyword evidence="2" id="KW-0378">Hydrolase</keyword>
<dbReference type="InterPro" id="IPR017853">
    <property type="entry name" value="GH"/>
</dbReference>
<dbReference type="InterPro" id="IPR004193">
    <property type="entry name" value="Glyco_hydro_13_N"/>
</dbReference>
<accession>A0A7C9QTN5</accession>
<dbReference type="InterPro" id="IPR013780">
    <property type="entry name" value="Glyco_hydro_b"/>
</dbReference>
<keyword evidence="6" id="KW-1185">Reference proteome</keyword>
<dbReference type="EMBL" id="JAAIYP010000035">
    <property type="protein sequence ID" value="NFV80242.1"/>
    <property type="molecule type" value="Genomic_DNA"/>
</dbReference>
<dbReference type="GO" id="GO:0004135">
    <property type="term" value="F:amylo-alpha-1,6-glucosidase activity"/>
    <property type="evidence" value="ECO:0007669"/>
    <property type="project" value="InterPro"/>
</dbReference>
<feature type="domain" description="Glycosyl hydrolase family 13 catalytic" evidence="4">
    <location>
        <begin position="166"/>
        <end position="570"/>
    </location>
</feature>
<dbReference type="Pfam" id="PF02922">
    <property type="entry name" value="CBM_48"/>
    <property type="match status" value="1"/>
</dbReference>
<dbReference type="CDD" id="cd02856">
    <property type="entry name" value="E_set_GDE_Isoamylase_N"/>
    <property type="match status" value="1"/>
</dbReference>
<dbReference type="GO" id="GO:0005980">
    <property type="term" value="P:glycogen catabolic process"/>
    <property type="evidence" value="ECO:0007669"/>
    <property type="project" value="InterPro"/>
</dbReference>
<keyword evidence="3" id="KW-0326">Glycosidase</keyword>
<dbReference type="PANTHER" id="PTHR43002">
    <property type="entry name" value="GLYCOGEN DEBRANCHING ENZYME"/>
    <property type="match status" value="1"/>
</dbReference>
<evidence type="ECO:0000256" key="3">
    <source>
        <dbReference type="ARBA" id="ARBA00023295"/>
    </source>
</evidence>
<dbReference type="CDD" id="cd11326">
    <property type="entry name" value="AmyAc_Glg_debranch"/>
    <property type="match status" value="1"/>
</dbReference>
<reference evidence="5 6" key="1">
    <citation type="submission" date="2020-02" db="EMBL/GenBank/DDBJ databases">
        <authorList>
            <person name="Dziuba M."/>
            <person name="Kuznetsov B."/>
            <person name="Mardanov A."/>
            <person name="Ravin N."/>
            <person name="Grouzdev D."/>
        </authorList>
    </citation>
    <scope>NUCLEOTIDE SEQUENCE [LARGE SCALE GENOMIC DNA]</scope>
    <source>
        <strain evidence="5 6">SpK</strain>
    </source>
</reference>
<dbReference type="RefSeq" id="WP_163678079.1">
    <property type="nucleotide sequence ID" value="NZ_JAAIYP010000035.1"/>
</dbReference>
<evidence type="ECO:0000313" key="6">
    <source>
        <dbReference type="Proteomes" id="UP000480684"/>
    </source>
</evidence>
<dbReference type="SUPFAM" id="SSF81296">
    <property type="entry name" value="E set domains"/>
    <property type="match status" value="1"/>
</dbReference>
<evidence type="ECO:0000259" key="4">
    <source>
        <dbReference type="SMART" id="SM00642"/>
    </source>
</evidence>
<evidence type="ECO:0000313" key="5">
    <source>
        <dbReference type="EMBL" id="NFV80242.1"/>
    </source>
</evidence>
<name>A0A7C9QTN5_9PROT</name>
<proteinExistence type="inferred from homology"/>
<dbReference type="SUPFAM" id="SSF51445">
    <property type="entry name" value="(Trans)glycosidases"/>
    <property type="match status" value="1"/>
</dbReference>
<sequence length="707" mass="80291">MTSRRRIWPGSPYPLGATWDGHGVNFALFSAHAEKVELCLFDHRGREIERVVLPEYTDEVWHGYLPDVRPGQLYGYRVHGPYDPLHGHRFNAHKLLIDPYTKALSGNIIWSDTHFGFRLGSPKQDLVMDKRDNARYQAKCKVVDTAFTWGDDRRPNVAWNDTVAYEMHVRGFTMRHPDVPPQYRGTFLGLAQPQVIDHLVKLGITSVELLPVQAYVDERHLTEKGLRNYWGYNPIAYFAPDIRYYGASPQGDFKSMVQRLHEAGIEVILDVVYNHTAEGNQLGPTLSFKGIDNVSYYRLVSGSERWYENYSGCGNTLKLSHPRVLQMVMDSLRYWVEEMHVDGFRFDLAASLAREKSGFDGGSGFLDAVRQDPVLSKAKMIAEPWDIGGDGYRLGGFPPGWSEWNGHYRDTVRRFWRGDGGLIGDLASRITGSSDMFGWGGRRPWASLNFVTCHDGFTLADLVSYNAKHNDSNGENNRDGTDANYSWNCGQEGPCSNRRIHALRRQQMRNLMATLLLSQGVPMLLAGDEFGRSQGGNNNAYCQDNELSWIDWENLDADMLAFTQALIRLRREHPVFRRPHFFQGRRMAGDLLKDITWVTPDGFEMAQADWMLPYARSLGFILGGESCVVDSRTGHEEADDTFMVLCNAYTEIIFYTLPPPKAGKTWEVVIDTARPESVLKGEYCAAGTRFPLKPHSLAVLRRRNGNH</sequence>
<dbReference type="InterPro" id="IPR006047">
    <property type="entry name" value="GH13_cat_dom"/>
</dbReference>
<dbReference type="SUPFAM" id="SSF51011">
    <property type="entry name" value="Glycosyl hydrolase domain"/>
    <property type="match status" value="1"/>
</dbReference>
<dbReference type="Gene3D" id="2.60.40.10">
    <property type="entry name" value="Immunoglobulins"/>
    <property type="match status" value="1"/>
</dbReference>
<evidence type="ECO:0000256" key="2">
    <source>
        <dbReference type="ARBA" id="ARBA00022801"/>
    </source>
</evidence>
<comment type="caution">
    <text evidence="5">The sequence shown here is derived from an EMBL/GenBank/DDBJ whole genome shotgun (WGS) entry which is preliminary data.</text>
</comment>
<dbReference type="AlphaFoldDB" id="A0A7C9QTN5"/>
<dbReference type="InterPro" id="IPR011837">
    <property type="entry name" value="Glycogen_debranch_GlgX"/>
</dbReference>
<dbReference type="Gene3D" id="3.20.20.80">
    <property type="entry name" value="Glycosidases"/>
    <property type="match status" value="1"/>
</dbReference>